<evidence type="ECO:0000313" key="4">
    <source>
        <dbReference type="Proteomes" id="UP000613030"/>
    </source>
</evidence>
<gene>
    <name evidence="3" type="ORF">JI741_26470</name>
</gene>
<evidence type="ECO:0008006" key="5">
    <source>
        <dbReference type="Google" id="ProtNLM"/>
    </source>
</evidence>
<organism evidence="3 4">
    <name type="scientific">Chryseolinea lacunae</name>
    <dbReference type="NCBI Taxonomy" id="2801331"/>
    <lineage>
        <taxon>Bacteria</taxon>
        <taxon>Pseudomonadati</taxon>
        <taxon>Bacteroidota</taxon>
        <taxon>Cytophagia</taxon>
        <taxon>Cytophagales</taxon>
        <taxon>Fulvivirgaceae</taxon>
        <taxon>Chryseolinea</taxon>
    </lineage>
</organism>
<protein>
    <recommendedName>
        <fullName evidence="5">Peptidase S74 domain-containing protein</fullName>
    </recommendedName>
</protein>
<accession>A0ABS1KZY6</accession>
<keyword evidence="2" id="KW-0732">Signal</keyword>
<evidence type="ECO:0000256" key="2">
    <source>
        <dbReference type="SAM" id="SignalP"/>
    </source>
</evidence>
<feature type="signal peptide" evidence="2">
    <location>
        <begin position="1"/>
        <end position="22"/>
    </location>
</feature>
<dbReference type="EMBL" id="JAERRB010000012">
    <property type="protein sequence ID" value="MBL0744807.1"/>
    <property type="molecule type" value="Genomic_DNA"/>
</dbReference>
<feature type="compositionally biased region" description="Basic residues" evidence="1">
    <location>
        <begin position="414"/>
        <end position="425"/>
    </location>
</feature>
<feature type="region of interest" description="Disordered" evidence="1">
    <location>
        <begin position="406"/>
        <end position="425"/>
    </location>
</feature>
<name>A0ABS1KZY6_9BACT</name>
<comment type="caution">
    <text evidence="3">The sequence shown here is derived from an EMBL/GenBank/DDBJ whole genome shotgun (WGS) entry which is preliminary data.</text>
</comment>
<evidence type="ECO:0000256" key="1">
    <source>
        <dbReference type="SAM" id="MobiDB-lite"/>
    </source>
</evidence>
<keyword evidence="4" id="KW-1185">Reference proteome</keyword>
<dbReference type="RefSeq" id="WP_202014707.1">
    <property type="nucleotide sequence ID" value="NZ_JAERRB010000012.1"/>
</dbReference>
<proteinExistence type="predicted"/>
<dbReference type="Proteomes" id="UP000613030">
    <property type="component" value="Unassembled WGS sequence"/>
</dbReference>
<sequence>MNFRILNFIAVAVLATGICAQAQNLYVPQGSAGIQNSNSNFVGVGATVPTAAFHIQQTATDWTDGLRLSTQGKNWDIVSTNSGDRLSFGFGGTPLLEMNAQGRGSTVEIKGDLQLGLGRAIYFLGDAADPEYLIRSGGWLDGMMYRHYTSHQFYTSKSERLRITANGNIGIATANPLARLQIQQSGTTWSDGLRLGYLTKSWDIVTTNNGDRLTIGFGQTSNQGIELNAAGQGAALEVKGDLQMAQKRAIYFLGNAADPEYLIQSGDWNDGMKYKHFTSHQFFTDRTERLRILKNGYVGIGTPNPDALLTVRGDIHARELRLDMVGSTAPDYVFEESYNLSPLDSVENFIATHKHLPGVPSAADMEAEGVMIKEMNLLLLKKIEELTLYVIELKQENALQQKAIDAQQQATSRKASRRLGRKSKS</sequence>
<evidence type="ECO:0000313" key="3">
    <source>
        <dbReference type="EMBL" id="MBL0744807.1"/>
    </source>
</evidence>
<feature type="chain" id="PRO_5047250347" description="Peptidase S74 domain-containing protein" evidence="2">
    <location>
        <begin position="23"/>
        <end position="425"/>
    </location>
</feature>
<reference evidence="3 4" key="1">
    <citation type="submission" date="2021-01" db="EMBL/GenBank/DDBJ databases">
        <title>Chryseolinea sp. Jin1 Genome sequencing and assembly.</title>
        <authorList>
            <person name="Kim I."/>
        </authorList>
    </citation>
    <scope>NUCLEOTIDE SEQUENCE [LARGE SCALE GENOMIC DNA]</scope>
    <source>
        <strain evidence="3 4">Jin1</strain>
    </source>
</reference>